<keyword evidence="2" id="KW-0805">Transcription regulation</keyword>
<dbReference type="GO" id="GO:0003700">
    <property type="term" value="F:DNA-binding transcription factor activity"/>
    <property type="evidence" value="ECO:0007669"/>
    <property type="project" value="InterPro"/>
</dbReference>
<proteinExistence type="inferred from homology"/>
<dbReference type="AlphaFoldDB" id="A0A447L0D2"/>
<dbReference type="SUPFAM" id="SSF53850">
    <property type="entry name" value="Periplasmic binding protein-like II"/>
    <property type="match status" value="1"/>
</dbReference>
<organism evidence="6 7">
    <name type="scientific">Serratia odorifera</name>
    <dbReference type="NCBI Taxonomy" id="618"/>
    <lineage>
        <taxon>Bacteria</taxon>
        <taxon>Pseudomonadati</taxon>
        <taxon>Pseudomonadota</taxon>
        <taxon>Gammaproteobacteria</taxon>
        <taxon>Enterobacterales</taxon>
        <taxon>Yersiniaceae</taxon>
        <taxon>Serratia</taxon>
    </lineage>
</organism>
<reference evidence="6 7" key="1">
    <citation type="submission" date="2018-12" db="EMBL/GenBank/DDBJ databases">
        <authorList>
            <consortium name="Pathogen Informatics"/>
        </authorList>
    </citation>
    <scope>NUCLEOTIDE SEQUENCE [LARGE SCALE GENOMIC DNA]</scope>
    <source>
        <strain evidence="6 7">NCTC11214</strain>
    </source>
</reference>
<dbReference type="InterPro" id="IPR005119">
    <property type="entry name" value="LysR_subst-bd"/>
</dbReference>
<evidence type="ECO:0000256" key="2">
    <source>
        <dbReference type="ARBA" id="ARBA00023015"/>
    </source>
</evidence>
<dbReference type="KEGG" id="sof:NCTC11214_04786"/>
<comment type="similarity">
    <text evidence="1">Belongs to the LysR transcriptional regulatory family.</text>
</comment>
<gene>
    <name evidence="6" type="primary">dmlR_37</name>
    <name evidence="6" type="ORF">NCTC11214_04786</name>
</gene>
<dbReference type="Pfam" id="PF03466">
    <property type="entry name" value="LysR_substrate"/>
    <property type="match status" value="1"/>
</dbReference>
<evidence type="ECO:0000256" key="3">
    <source>
        <dbReference type="ARBA" id="ARBA00023125"/>
    </source>
</evidence>
<dbReference type="Pfam" id="PF00126">
    <property type="entry name" value="HTH_1"/>
    <property type="match status" value="1"/>
</dbReference>
<dbReference type="GO" id="GO:0006351">
    <property type="term" value="P:DNA-templated transcription"/>
    <property type="evidence" value="ECO:0007669"/>
    <property type="project" value="TreeGrafter"/>
</dbReference>
<dbReference type="InterPro" id="IPR036390">
    <property type="entry name" value="WH_DNA-bd_sf"/>
</dbReference>
<dbReference type="Gene3D" id="3.40.190.290">
    <property type="match status" value="1"/>
</dbReference>
<dbReference type="InterPro" id="IPR000847">
    <property type="entry name" value="LysR_HTH_N"/>
</dbReference>
<sequence>MVRLEDVRIFVRAAALGSFSQAAREADILPAQASAAIQRLERDLDTRLFVRSTRSLRLSAQGEKYLPFAQEMLSVVRAGYDSLKNNDDILEGKLKISLPSDIGRNILLPLISDFCQKHTKVSVKLLFSDEVSNIYRDPVDIAVRYGLLQNSSYVAQPLVVNNRRCLVASPDYIARKGPLETLTQLAERECLLYLLDGQTHDVWPFEDENGEKKGDCS</sequence>
<dbReference type="Proteomes" id="UP000281391">
    <property type="component" value="Chromosome"/>
</dbReference>
<feature type="domain" description="HTH lysR-type" evidence="5">
    <location>
        <begin position="2"/>
        <end position="59"/>
    </location>
</feature>
<dbReference type="InterPro" id="IPR036388">
    <property type="entry name" value="WH-like_DNA-bd_sf"/>
</dbReference>
<protein>
    <submittedName>
        <fullName evidence="6">D-malate degradation protein R</fullName>
    </submittedName>
</protein>
<accession>A0A447L0D2</accession>
<dbReference type="RefSeq" id="WP_277872507.1">
    <property type="nucleotide sequence ID" value="NZ_LR134117.1"/>
</dbReference>
<name>A0A447L0D2_SEROD</name>
<dbReference type="Gene3D" id="1.10.10.10">
    <property type="entry name" value="Winged helix-like DNA-binding domain superfamily/Winged helix DNA-binding domain"/>
    <property type="match status" value="1"/>
</dbReference>
<dbReference type="PANTHER" id="PTHR30537">
    <property type="entry name" value="HTH-TYPE TRANSCRIPTIONAL REGULATOR"/>
    <property type="match status" value="1"/>
</dbReference>
<dbReference type="PROSITE" id="PS50931">
    <property type="entry name" value="HTH_LYSR"/>
    <property type="match status" value="1"/>
</dbReference>
<keyword evidence="4" id="KW-0804">Transcription</keyword>
<dbReference type="SUPFAM" id="SSF46785">
    <property type="entry name" value="Winged helix' DNA-binding domain"/>
    <property type="match status" value="1"/>
</dbReference>
<dbReference type="GO" id="GO:0043565">
    <property type="term" value="F:sequence-specific DNA binding"/>
    <property type="evidence" value="ECO:0007669"/>
    <property type="project" value="TreeGrafter"/>
</dbReference>
<evidence type="ECO:0000259" key="5">
    <source>
        <dbReference type="PROSITE" id="PS50931"/>
    </source>
</evidence>
<dbReference type="InterPro" id="IPR058163">
    <property type="entry name" value="LysR-type_TF_proteobact-type"/>
</dbReference>
<dbReference type="EMBL" id="LR134117">
    <property type="protein sequence ID" value="VDZ64068.1"/>
    <property type="molecule type" value="Genomic_DNA"/>
</dbReference>
<dbReference type="PANTHER" id="PTHR30537:SF21">
    <property type="entry name" value="HTH-TYPE TRANSCRIPTIONAL REGULATOR SINR-RELATED"/>
    <property type="match status" value="1"/>
</dbReference>
<evidence type="ECO:0000256" key="4">
    <source>
        <dbReference type="ARBA" id="ARBA00023163"/>
    </source>
</evidence>
<keyword evidence="3" id="KW-0238">DNA-binding</keyword>
<evidence type="ECO:0000313" key="6">
    <source>
        <dbReference type="EMBL" id="VDZ64068.1"/>
    </source>
</evidence>
<evidence type="ECO:0000256" key="1">
    <source>
        <dbReference type="ARBA" id="ARBA00009437"/>
    </source>
</evidence>
<evidence type="ECO:0000313" key="7">
    <source>
        <dbReference type="Proteomes" id="UP000281391"/>
    </source>
</evidence>